<dbReference type="Proteomes" id="UP000078582">
    <property type="component" value="Chromosome"/>
</dbReference>
<protein>
    <submittedName>
        <fullName evidence="1">Uncharacterized protein</fullName>
    </submittedName>
</protein>
<dbReference type="AlphaFoldDB" id="A0A192H026"/>
<organism evidence="1 2">
    <name type="scientific">Loigolactobacillus backii</name>
    <dbReference type="NCBI Taxonomy" id="375175"/>
    <lineage>
        <taxon>Bacteria</taxon>
        <taxon>Bacillati</taxon>
        <taxon>Bacillota</taxon>
        <taxon>Bacilli</taxon>
        <taxon>Lactobacillales</taxon>
        <taxon>Lactobacillaceae</taxon>
        <taxon>Loigolactobacillus</taxon>
    </lineage>
</organism>
<proteinExistence type="predicted"/>
<sequence length="64" mass="7576">MFKLNYIAIKNNAAWPLNYTWANLARFHSGAGVWNAWRVDKLIFFPIKPIRKRKWILSITQGTK</sequence>
<dbReference type="KEGG" id="lbt:AYR52_11350"/>
<name>A0A192H026_9LACO</name>
<reference evidence="1 2" key="1">
    <citation type="submission" date="2016-03" db="EMBL/GenBank/DDBJ databases">
        <title>Pediococcus and Lactobacillus from brewery environment - whole genome sequencing and assembly.</title>
        <authorList>
            <person name="Behr J."/>
            <person name="Geissler A.J."/>
            <person name="Vogel R.F."/>
        </authorList>
    </citation>
    <scope>NUCLEOTIDE SEQUENCE [LARGE SCALE GENOMIC DNA]</scope>
    <source>
        <strain evidence="1 2">TMW 1.1989</strain>
    </source>
</reference>
<evidence type="ECO:0000313" key="1">
    <source>
        <dbReference type="EMBL" id="ANK61633.1"/>
    </source>
</evidence>
<evidence type="ECO:0000313" key="2">
    <source>
        <dbReference type="Proteomes" id="UP000078582"/>
    </source>
</evidence>
<dbReference type="EMBL" id="CP014873">
    <property type="protein sequence ID" value="ANK61633.1"/>
    <property type="molecule type" value="Genomic_DNA"/>
</dbReference>
<gene>
    <name evidence="1" type="ORF">AYR53_01965</name>
</gene>
<keyword evidence="2" id="KW-1185">Reference proteome</keyword>
<accession>A0A192H026</accession>